<evidence type="ECO:0000313" key="2">
    <source>
        <dbReference type="EMBL" id="CAH9049969.1"/>
    </source>
</evidence>
<keyword evidence="1" id="KW-0472">Membrane</keyword>
<comment type="caution">
    <text evidence="2">The sequence shown here is derived from an EMBL/GenBank/DDBJ whole genome shotgun (WGS) entry which is preliminary data.</text>
</comment>
<keyword evidence="1" id="KW-1133">Transmembrane helix</keyword>
<evidence type="ECO:0000256" key="1">
    <source>
        <dbReference type="SAM" id="Phobius"/>
    </source>
</evidence>
<protein>
    <submittedName>
        <fullName evidence="2">Uncharacterized protein</fullName>
    </submittedName>
</protein>
<dbReference type="Proteomes" id="UP001152467">
    <property type="component" value="Unassembled WGS sequence"/>
</dbReference>
<keyword evidence="1" id="KW-0812">Transmembrane</keyword>
<name>A0A9W4QRJ8_9GAMM</name>
<keyword evidence="3" id="KW-1185">Reference proteome</keyword>
<dbReference type="AlphaFoldDB" id="A0A9W4QRJ8"/>
<gene>
    <name evidence="2" type="ORF">PSECIP111854_00424</name>
</gene>
<evidence type="ECO:0000313" key="3">
    <source>
        <dbReference type="Proteomes" id="UP001152467"/>
    </source>
</evidence>
<organism evidence="2 3">
    <name type="scientific">Pseudoalteromonas holothuriae</name>
    <dbReference type="NCBI Taxonomy" id="2963714"/>
    <lineage>
        <taxon>Bacteria</taxon>
        <taxon>Pseudomonadati</taxon>
        <taxon>Pseudomonadota</taxon>
        <taxon>Gammaproteobacteria</taxon>
        <taxon>Alteromonadales</taxon>
        <taxon>Pseudoalteromonadaceae</taxon>
        <taxon>Pseudoalteromonas</taxon>
    </lineage>
</organism>
<feature type="transmembrane region" description="Helical" evidence="1">
    <location>
        <begin position="36"/>
        <end position="57"/>
    </location>
</feature>
<dbReference type="EMBL" id="CAMAPC010000001">
    <property type="protein sequence ID" value="CAH9049969.1"/>
    <property type="molecule type" value="Genomic_DNA"/>
</dbReference>
<sequence>MKTMFINVEPGSFEVLYVVGDTGLDIRAPRLSLKGWRCFLLGESLICLLCYMWWVILDLIPVPFAFR</sequence>
<accession>A0A9W4QRJ8</accession>
<reference evidence="2" key="1">
    <citation type="submission" date="2022-07" db="EMBL/GenBank/DDBJ databases">
        <authorList>
            <person name="Criscuolo A."/>
        </authorList>
    </citation>
    <scope>NUCLEOTIDE SEQUENCE</scope>
    <source>
        <strain evidence="2">CIP111854</strain>
    </source>
</reference>
<proteinExistence type="predicted"/>